<keyword evidence="2" id="KW-1185">Reference proteome</keyword>
<evidence type="ECO:0000313" key="2">
    <source>
        <dbReference type="Proteomes" id="UP000518878"/>
    </source>
</evidence>
<dbReference type="RefSeq" id="WP_166698075.1">
    <property type="nucleotide sequence ID" value="NZ_JAAQTL010000001.1"/>
</dbReference>
<protein>
    <submittedName>
        <fullName evidence="1">Uncharacterized protein</fullName>
    </submittedName>
</protein>
<dbReference type="Proteomes" id="UP000518878">
    <property type="component" value="Unassembled WGS sequence"/>
</dbReference>
<accession>A0A7X5TPD3</accession>
<comment type="caution">
    <text evidence="1">The sequence shown here is derived from an EMBL/GenBank/DDBJ whole genome shotgun (WGS) entry which is preliminary data.</text>
</comment>
<gene>
    <name evidence="1" type="ORF">HBF32_02625</name>
</gene>
<dbReference type="AlphaFoldDB" id="A0A7X5TPD3"/>
<reference evidence="1 2" key="1">
    <citation type="journal article" date="2006" name="Int. J. Syst. Evol. Microbiol.">
        <title>Dyella yeojuensis sp. nov., isolated from greenhouse soil in Korea.</title>
        <authorList>
            <person name="Kim B.Y."/>
            <person name="Weon H.Y."/>
            <person name="Lee K.H."/>
            <person name="Seok S.J."/>
            <person name="Kwon S.W."/>
            <person name="Go S.J."/>
            <person name="Stackebrandt E."/>
        </authorList>
    </citation>
    <scope>NUCLEOTIDE SEQUENCE [LARGE SCALE GENOMIC DNA]</scope>
    <source>
        <strain evidence="1 2">DSM 17673</strain>
    </source>
</reference>
<proteinExistence type="predicted"/>
<dbReference type="EMBL" id="JAAQTL010000001">
    <property type="protein sequence ID" value="NID14357.1"/>
    <property type="molecule type" value="Genomic_DNA"/>
</dbReference>
<sequence length="186" mass="20696">MTHSELVEIAGRWLRGTAGCKVVMTELVALCGNGEIPDAIGWRGNDSILVECKTSRADFFADRAKTFRREPERGMGALRYFLAPEGVLKVDDLPPRWGLLESRPRGVRLLAGPNPKTWSGAWGEFHHTERAHQSEMAMLLSGMNRLRLSLGDAEFRRLIHLPFAERQAEIDARVAANDSTSLRSAA</sequence>
<name>A0A7X5TPD3_9GAMM</name>
<organism evidence="1 2">
    <name type="scientific">Luteibacter yeojuensis</name>
    <dbReference type="NCBI Taxonomy" id="345309"/>
    <lineage>
        <taxon>Bacteria</taxon>
        <taxon>Pseudomonadati</taxon>
        <taxon>Pseudomonadota</taxon>
        <taxon>Gammaproteobacteria</taxon>
        <taxon>Lysobacterales</taxon>
        <taxon>Rhodanobacteraceae</taxon>
        <taxon>Luteibacter</taxon>
    </lineage>
</organism>
<evidence type="ECO:0000313" key="1">
    <source>
        <dbReference type="EMBL" id="NID14357.1"/>
    </source>
</evidence>